<protein>
    <recommendedName>
        <fullName evidence="1">non-specific serine/threonine protein kinase</fullName>
        <ecNumber evidence="1">2.7.11.1</ecNumber>
    </recommendedName>
</protein>
<dbReference type="InterPro" id="IPR050235">
    <property type="entry name" value="CK1_Ser-Thr_kinase"/>
</dbReference>
<feature type="domain" description="Protein kinase" evidence="6">
    <location>
        <begin position="11"/>
        <end position="283"/>
    </location>
</feature>
<dbReference type="InterPro" id="IPR011009">
    <property type="entry name" value="Kinase-like_dom_sf"/>
</dbReference>
<keyword evidence="7" id="KW-0808">Transferase</keyword>
<organism evidence="7">
    <name type="scientific">Myxobolus squamalis</name>
    <name type="common">Myxosporean</name>
    <dbReference type="NCBI Taxonomy" id="59785"/>
    <lineage>
        <taxon>Eukaryota</taxon>
        <taxon>Metazoa</taxon>
        <taxon>Cnidaria</taxon>
        <taxon>Myxozoa</taxon>
        <taxon>Myxosporea</taxon>
        <taxon>Bivalvulida</taxon>
        <taxon>Platysporina</taxon>
        <taxon>Myxobolidae</taxon>
        <taxon>Myxobolus</taxon>
    </lineage>
</organism>
<dbReference type="InterPro" id="IPR008271">
    <property type="entry name" value="Ser/Thr_kinase_AS"/>
</dbReference>
<dbReference type="CDD" id="cd14016">
    <property type="entry name" value="STKc_CK1"/>
    <property type="match status" value="1"/>
</dbReference>
<dbReference type="FunFam" id="1.10.510.10:FF:001123">
    <property type="entry name" value="CK1/CK1/CK1-D protein kinase"/>
    <property type="match status" value="1"/>
</dbReference>
<dbReference type="PROSITE" id="PS00107">
    <property type="entry name" value="PROTEIN_KINASE_ATP"/>
    <property type="match status" value="1"/>
</dbReference>
<sequence length="304" mass="35835">MPERPLVDQRFRIKEKIGSGNFGEVWLANDEKTKTDVAVKIESDRSNNNQLFLEYRYYTLIHKQHRMPGFPFCYYFGPYLHANALVLELLGPSLEDLFDLCRHKFSPLTVFEIAKQTLRLIEVLHSKHIVHRDIKPENFLLGCSKQTMDAIYIIDLGLAKEYLDPITKQHIAYRENKNLTGTARYMSINTHLGKEQSRRDDIEALCHMYFYFLRGTLPWQGLKTENLKERYQKICQSKISTTVEALSRGFPDEFACMLRYARQLNFDQTPKYDYLINLIDMYMRKTNNVNHTPIYDWKPITDVG</sequence>
<dbReference type="AlphaFoldDB" id="A0A6B2G3E2"/>
<reference evidence="7" key="1">
    <citation type="submission" date="2018-11" db="EMBL/GenBank/DDBJ databases">
        <title>Myxobolus squamalis genome and transcriptome.</title>
        <authorList>
            <person name="Yahalomi D."/>
            <person name="Atkinson S.D."/>
            <person name="Neuhof M."/>
            <person name="Chang E.S."/>
            <person name="Philippe H."/>
            <person name="Cartwright P."/>
            <person name="Bartholomew J.L."/>
            <person name="Huchon D."/>
        </authorList>
    </citation>
    <scope>NUCLEOTIDE SEQUENCE</scope>
    <source>
        <strain evidence="7">71B08</strain>
        <tissue evidence="7">Whole</tissue>
    </source>
</reference>
<dbReference type="SUPFAM" id="SSF56112">
    <property type="entry name" value="Protein kinase-like (PK-like)"/>
    <property type="match status" value="1"/>
</dbReference>
<dbReference type="GO" id="GO:0005524">
    <property type="term" value="F:ATP binding"/>
    <property type="evidence" value="ECO:0007669"/>
    <property type="project" value="UniProtKB-UniRule"/>
</dbReference>
<evidence type="ECO:0000313" key="7">
    <source>
        <dbReference type="EMBL" id="NDJ95911.1"/>
    </source>
</evidence>
<dbReference type="InterPro" id="IPR000719">
    <property type="entry name" value="Prot_kinase_dom"/>
</dbReference>
<evidence type="ECO:0000256" key="2">
    <source>
        <dbReference type="ARBA" id="ARBA00022741"/>
    </source>
</evidence>
<keyword evidence="2 4" id="KW-0547">Nucleotide-binding</keyword>
<dbReference type="PROSITE" id="PS00108">
    <property type="entry name" value="PROTEIN_KINASE_ST"/>
    <property type="match status" value="1"/>
</dbReference>
<dbReference type="EMBL" id="GHBR01000337">
    <property type="protein sequence ID" value="NDJ95911.1"/>
    <property type="molecule type" value="Transcribed_RNA"/>
</dbReference>
<feature type="binding site" evidence="4">
    <location>
        <position position="40"/>
    </location>
    <ligand>
        <name>ATP</name>
        <dbReference type="ChEBI" id="CHEBI:30616"/>
    </ligand>
</feature>
<evidence type="ECO:0000256" key="4">
    <source>
        <dbReference type="PROSITE-ProRule" id="PRU10141"/>
    </source>
</evidence>
<evidence type="ECO:0000259" key="6">
    <source>
        <dbReference type="PROSITE" id="PS50011"/>
    </source>
</evidence>
<proteinExistence type="inferred from homology"/>
<evidence type="ECO:0000256" key="1">
    <source>
        <dbReference type="ARBA" id="ARBA00012513"/>
    </source>
</evidence>
<dbReference type="PROSITE" id="PS50011">
    <property type="entry name" value="PROTEIN_KINASE_DOM"/>
    <property type="match status" value="1"/>
</dbReference>
<evidence type="ECO:0000256" key="5">
    <source>
        <dbReference type="RuleBase" id="RU000304"/>
    </source>
</evidence>
<dbReference type="Pfam" id="PF00069">
    <property type="entry name" value="Pkinase"/>
    <property type="match status" value="1"/>
</dbReference>
<keyword evidence="7" id="KW-0418">Kinase</keyword>
<dbReference type="InterPro" id="IPR017441">
    <property type="entry name" value="Protein_kinase_ATP_BS"/>
</dbReference>
<keyword evidence="3 4" id="KW-0067">ATP-binding</keyword>
<accession>A0A6B2G3E2</accession>
<comment type="similarity">
    <text evidence="5">Belongs to the protein kinase superfamily.</text>
</comment>
<evidence type="ECO:0000256" key="3">
    <source>
        <dbReference type="ARBA" id="ARBA00022840"/>
    </source>
</evidence>
<dbReference type="GO" id="GO:0004674">
    <property type="term" value="F:protein serine/threonine kinase activity"/>
    <property type="evidence" value="ECO:0007669"/>
    <property type="project" value="UniProtKB-KW"/>
</dbReference>
<dbReference type="PANTHER" id="PTHR11909">
    <property type="entry name" value="CASEIN KINASE-RELATED"/>
    <property type="match status" value="1"/>
</dbReference>
<keyword evidence="5" id="KW-0723">Serine/threonine-protein kinase</keyword>
<dbReference type="EC" id="2.7.11.1" evidence="1"/>
<dbReference type="Gene3D" id="1.10.510.10">
    <property type="entry name" value="Transferase(Phosphotransferase) domain 1"/>
    <property type="match status" value="1"/>
</dbReference>
<dbReference type="SMART" id="SM00220">
    <property type="entry name" value="S_TKc"/>
    <property type="match status" value="1"/>
</dbReference>
<name>A0A6B2G3E2_MYXSQ</name>